<dbReference type="Pfam" id="PF00395">
    <property type="entry name" value="SLH"/>
    <property type="match status" value="1"/>
</dbReference>
<dbReference type="InterPro" id="IPR001119">
    <property type="entry name" value="SLH_dom"/>
</dbReference>
<comment type="caution">
    <text evidence="2">The sequence shown here is derived from an EMBL/GenBank/DDBJ whole genome shotgun (WGS) entry which is preliminary data.</text>
</comment>
<organism evidence="2">
    <name type="scientific">human gut metagenome</name>
    <dbReference type="NCBI Taxonomy" id="408170"/>
    <lineage>
        <taxon>unclassified sequences</taxon>
        <taxon>metagenomes</taxon>
        <taxon>organismal metagenomes</taxon>
    </lineage>
</organism>
<feature type="non-terminal residue" evidence="2">
    <location>
        <position position="83"/>
    </location>
</feature>
<sequence length="83" mass="9392">REEVAALFNNITDDGTAAFLSSKFKDITSDRWSALAIESVARKNIISGYGDDTYKPEKYMSRQEFAVVADNYIHYLGYTTEDP</sequence>
<name>W1YEE9_9ZZZZ</name>
<dbReference type="PANTHER" id="PTHR43308">
    <property type="entry name" value="OUTER MEMBRANE PROTEIN ALPHA-RELATED"/>
    <property type="match status" value="1"/>
</dbReference>
<gene>
    <name evidence="2" type="ORF">Q604_UNBC05992G0001</name>
</gene>
<dbReference type="InterPro" id="IPR051465">
    <property type="entry name" value="Cell_Envelope_Struct_Comp"/>
</dbReference>
<dbReference type="PROSITE" id="PS51272">
    <property type="entry name" value="SLH"/>
    <property type="match status" value="1"/>
</dbReference>
<dbReference type="PANTHER" id="PTHR43308:SF5">
    <property type="entry name" value="S-LAYER PROTEIN _ PEPTIDOGLYCAN ENDO-BETA-N-ACETYLGLUCOSAMINIDASE"/>
    <property type="match status" value="1"/>
</dbReference>
<feature type="domain" description="SLH" evidence="1">
    <location>
        <begin position="20"/>
        <end position="83"/>
    </location>
</feature>
<accession>W1YEE9</accession>
<reference evidence="2" key="1">
    <citation type="submission" date="2013-12" db="EMBL/GenBank/DDBJ databases">
        <title>A Varibaculum cambriense genome reconstructed from a premature infant gut community with otherwise low bacterial novelty that shifts toward anaerobic metabolism during the third week of life.</title>
        <authorList>
            <person name="Brown C.T."/>
            <person name="Sharon I."/>
            <person name="Thomas B.C."/>
            <person name="Castelle C.J."/>
            <person name="Morowitz M.J."/>
            <person name="Banfield J.F."/>
        </authorList>
    </citation>
    <scope>NUCLEOTIDE SEQUENCE</scope>
</reference>
<protein>
    <submittedName>
        <fullName evidence="2">S-layer protein</fullName>
    </submittedName>
</protein>
<dbReference type="EMBL" id="AZMM01005992">
    <property type="protein sequence ID" value="ETJ40105.1"/>
    <property type="molecule type" value="Genomic_DNA"/>
</dbReference>
<proteinExistence type="predicted"/>
<feature type="non-terminal residue" evidence="2">
    <location>
        <position position="1"/>
    </location>
</feature>
<evidence type="ECO:0000313" key="2">
    <source>
        <dbReference type="EMBL" id="ETJ40105.1"/>
    </source>
</evidence>
<evidence type="ECO:0000259" key="1">
    <source>
        <dbReference type="PROSITE" id="PS51272"/>
    </source>
</evidence>
<dbReference type="AlphaFoldDB" id="W1YEE9"/>